<organism evidence="1 2">
    <name type="scientific">Anaerostipes hadrus</name>
    <dbReference type="NCBI Taxonomy" id="649756"/>
    <lineage>
        <taxon>Bacteria</taxon>
        <taxon>Bacillati</taxon>
        <taxon>Bacillota</taxon>
        <taxon>Clostridia</taxon>
        <taxon>Lachnospirales</taxon>
        <taxon>Lachnospiraceae</taxon>
        <taxon>Anaerostipes</taxon>
    </lineage>
</organism>
<dbReference type="RefSeq" id="WP_055072720.1">
    <property type="nucleotide sequence ID" value="NZ_CYXY01000007.1"/>
</dbReference>
<name>A0A173SPG6_ANAHA</name>
<sequence>MLKDNRIKDAIYKKIILHAINNNSLCKHDIKSMVLHKTLSLVQKSIQDKNMSSIILDYDWQIYNVMKNKHVLDQTNIQILNFTQQLNPKAENEEFIGYNPFDYIHSNLEIKNAIDNIIIRKDSVNDVCEKILLEKIFQNMMQEPVPKRNFTFVLDILNDWKKHGIPRFDWGFGREKHDIFDVLDFITVNNLIEDIKIFCDDKIEFVDKEKLEIDMLRKEKTTLFVEISSEDNTYDAIIRILIQQLWQELSLNLYDNHENDEFPHFVKMITPLFEETTANIRDGLLPTYEQLFRWAHFTRRPEAYDLDISVVSMYNDTF</sequence>
<reference evidence="1 2" key="1">
    <citation type="submission" date="2015-09" db="EMBL/GenBank/DDBJ databases">
        <authorList>
            <consortium name="Pathogen Informatics"/>
        </authorList>
    </citation>
    <scope>NUCLEOTIDE SEQUENCE [LARGE SCALE GENOMIC DNA]</scope>
    <source>
        <strain evidence="1 2">2789STDY5834959</strain>
    </source>
</reference>
<evidence type="ECO:0000313" key="2">
    <source>
        <dbReference type="Proteomes" id="UP000095553"/>
    </source>
</evidence>
<protein>
    <submittedName>
        <fullName evidence="1">Type IV secretory pathway, VirD4 components</fullName>
    </submittedName>
</protein>
<gene>
    <name evidence="1" type="ORF">ERS852571_01354</name>
</gene>
<dbReference type="AlphaFoldDB" id="A0A173SPG6"/>
<dbReference type="EMBL" id="CYXY01000007">
    <property type="protein sequence ID" value="CUM91667.1"/>
    <property type="molecule type" value="Genomic_DNA"/>
</dbReference>
<evidence type="ECO:0000313" key="1">
    <source>
        <dbReference type="EMBL" id="CUM91667.1"/>
    </source>
</evidence>
<accession>A0A173SPG6</accession>
<proteinExistence type="predicted"/>
<dbReference type="Proteomes" id="UP000095553">
    <property type="component" value="Unassembled WGS sequence"/>
</dbReference>